<evidence type="ECO:0000256" key="1">
    <source>
        <dbReference type="ARBA" id="ARBA00004141"/>
    </source>
</evidence>
<keyword evidence="5 7" id="KW-0472">Membrane</keyword>
<dbReference type="Proteomes" id="UP001610446">
    <property type="component" value="Unassembled WGS sequence"/>
</dbReference>
<feature type="transmembrane region" description="Helical" evidence="7">
    <location>
        <begin position="341"/>
        <end position="362"/>
    </location>
</feature>
<comment type="caution">
    <text evidence="9">The sequence shown here is derived from an EMBL/GenBank/DDBJ whole genome shotgun (WGS) entry which is preliminary data.</text>
</comment>
<keyword evidence="10" id="KW-1185">Reference proteome</keyword>
<feature type="transmembrane region" description="Helical" evidence="7">
    <location>
        <begin position="306"/>
        <end position="329"/>
    </location>
</feature>
<feature type="domain" description="Major facilitator superfamily (MFS) profile" evidence="8">
    <location>
        <begin position="40"/>
        <end position="440"/>
    </location>
</feature>
<dbReference type="Gene3D" id="1.20.1250.20">
    <property type="entry name" value="MFS general substrate transporter like domains"/>
    <property type="match status" value="1"/>
</dbReference>
<dbReference type="EMBL" id="JBFXLU010000442">
    <property type="protein sequence ID" value="KAL2826374.1"/>
    <property type="molecule type" value="Genomic_DNA"/>
</dbReference>
<dbReference type="PANTHER" id="PTHR23501">
    <property type="entry name" value="MAJOR FACILITATOR SUPERFAMILY"/>
    <property type="match status" value="1"/>
</dbReference>
<keyword evidence="4 7" id="KW-1133">Transmembrane helix</keyword>
<evidence type="ECO:0000313" key="10">
    <source>
        <dbReference type="Proteomes" id="UP001610446"/>
    </source>
</evidence>
<reference evidence="9 10" key="1">
    <citation type="submission" date="2024-07" db="EMBL/GenBank/DDBJ databases">
        <title>Section-level genome sequencing and comparative genomics of Aspergillus sections Usti and Cavernicolus.</title>
        <authorList>
            <consortium name="Lawrence Berkeley National Laboratory"/>
            <person name="Nybo J.L."/>
            <person name="Vesth T.C."/>
            <person name="Theobald S."/>
            <person name="Frisvad J.C."/>
            <person name="Larsen T.O."/>
            <person name="Kjaerboelling I."/>
            <person name="Rothschild-Mancinelli K."/>
            <person name="Lyhne E.K."/>
            <person name="Kogle M.E."/>
            <person name="Barry K."/>
            <person name="Clum A."/>
            <person name="Na H."/>
            <person name="Ledsgaard L."/>
            <person name="Lin J."/>
            <person name="Lipzen A."/>
            <person name="Kuo A."/>
            <person name="Riley R."/>
            <person name="Mondo S."/>
            <person name="Labutti K."/>
            <person name="Haridas S."/>
            <person name="Pangalinan J."/>
            <person name="Salamov A.A."/>
            <person name="Simmons B.A."/>
            <person name="Magnuson J.K."/>
            <person name="Chen J."/>
            <person name="Drula E."/>
            <person name="Henrissat B."/>
            <person name="Wiebenga A."/>
            <person name="Lubbers R.J."/>
            <person name="Gomes A.C."/>
            <person name="Makela M.R."/>
            <person name="Stajich J."/>
            <person name="Grigoriev I.V."/>
            <person name="Mortensen U.H."/>
            <person name="De Vries R.P."/>
            <person name="Baker S.E."/>
            <person name="Andersen M.R."/>
        </authorList>
    </citation>
    <scope>NUCLEOTIDE SEQUENCE [LARGE SCALE GENOMIC DNA]</scope>
    <source>
        <strain evidence="9 10">CBS 123904</strain>
    </source>
</reference>
<organism evidence="9 10">
    <name type="scientific">Aspergillus pseudoustus</name>
    <dbReference type="NCBI Taxonomy" id="1810923"/>
    <lineage>
        <taxon>Eukaryota</taxon>
        <taxon>Fungi</taxon>
        <taxon>Dikarya</taxon>
        <taxon>Ascomycota</taxon>
        <taxon>Pezizomycotina</taxon>
        <taxon>Eurotiomycetes</taxon>
        <taxon>Eurotiomycetidae</taxon>
        <taxon>Eurotiales</taxon>
        <taxon>Aspergillaceae</taxon>
        <taxon>Aspergillus</taxon>
        <taxon>Aspergillus subgen. Nidulantes</taxon>
    </lineage>
</organism>
<feature type="transmembrane region" description="Helical" evidence="7">
    <location>
        <begin position="104"/>
        <end position="123"/>
    </location>
</feature>
<feature type="transmembrane region" description="Helical" evidence="7">
    <location>
        <begin position="368"/>
        <end position="389"/>
    </location>
</feature>
<comment type="subcellular location">
    <subcellularLocation>
        <location evidence="1">Membrane</location>
        <topology evidence="1">Multi-pass membrane protein</topology>
    </subcellularLocation>
</comment>
<evidence type="ECO:0000256" key="6">
    <source>
        <dbReference type="SAM" id="MobiDB-lite"/>
    </source>
</evidence>
<dbReference type="InterPro" id="IPR020846">
    <property type="entry name" value="MFS_dom"/>
</dbReference>
<feature type="transmembrane region" description="Helical" evidence="7">
    <location>
        <begin position="234"/>
        <end position="254"/>
    </location>
</feature>
<dbReference type="InterPro" id="IPR011701">
    <property type="entry name" value="MFS"/>
</dbReference>
<comment type="similarity">
    <text evidence="2">Belongs to the major facilitator superfamily. TCR/Tet family.</text>
</comment>
<sequence length="440" mass="47050">MDKQPSDQPPPSTDRDDSTRQLPDPTESAPPLRGIPLWTLIGGLMLGVYLVGLDMTMLATAIPTLTDYFQTVSDVSWYETAYVLMVCVFIPLAGKAYTVFSNKYVYLVSMVIFQVGSLICALARSSGVFILGRTINGLGSTGLLSGALLIILTTCPPNSRPVVTSTAMALISVRATTGPQIAGALTDQVGWRWCFWIFLPIGGATMLTTLFVHIPEQTAKPPLTKVISELYTLFDPIGFAIFAGATVMLILAITWGGSEYTWSSSVIIGLLCGSAGAAVLLAYWLVRHGDAALIPPSCLRYRSVSFGGGVMLLQGGCTQMVAYYLPFWFQAVRGDTPTESAVYILPSLLSNIIALITFGALVRRFLYIPPWSILGSMLSAIGSGLLSTINPDTPMAKLIGYQIITNIGRGMAFQVPVIAVQEEVPSKDSATALAVVNPVG</sequence>
<evidence type="ECO:0000256" key="4">
    <source>
        <dbReference type="ARBA" id="ARBA00022989"/>
    </source>
</evidence>
<dbReference type="SUPFAM" id="SSF103473">
    <property type="entry name" value="MFS general substrate transporter"/>
    <property type="match status" value="2"/>
</dbReference>
<dbReference type="CDD" id="cd17502">
    <property type="entry name" value="MFS_Azr1_MDR_like"/>
    <property type="match status" value="1"/>
</dbReference>
<protein>
    <submittedName>
        <fullName evidence="9">Major facilitator superfamily domain-containing protein</fullName>
    </submittedName>
</protein>
<feature type="transmembrane region" description="Helical" evidence="7">
    <location>
        <begin position="35"/>
        <end position="59"/>
    </location>
</feature>
<dbReference type="Gene3D" id="1.20.1720.10">
    <property type="entry name" value="Multidrug resistance protein D"/>
    <property type="match status" value="1"/>
</dbReference>
<evidence type="ECO:0000256" key="7">
    <source>
        <dbReference type="SAM" id="Phobius"/>
    </source>
</evidence>
<evidence type="ECO:0000256" key="5">
    <source>
        <dbReference type="ARBA" id="ARBA00023136"/>
    </source>
</evidence>
<feature type="region of interest" description="Disordered" evidence="6">
    <location>
        <begin position="1"/>
        <end position="30"/>
    </location>
</feature>
<keyword evidence="3 7" id="KW-0812">Transmembrane</keyword>
<dbReference type="Pfam" id="PF07690">
    <property type="entry name" value="MFS_1"/>
    <property type="match status" value="1"/>
</dbReference>
<evidence type="ECO:0000313" key="9">
    <source>
        <dbReference type="EMBL" id="KAL2826374.1"/>
    </source>
</evidence>
<gene>
    <name evidence="9" type="ORF">BJY01DRAFT_255998</name>
</gene>
<feature type="transmembrane region" description="Helical" evidence="7">
    <location>
        <begin position="266"/>
        <end position="286"/>
    </location>
</feature>
<evidence type="ECO:0000256" key="3">
    <source>
        <dbReference type="ARBA" id="ARBA00022692"/>
    </source>
</evidence>
<feature type="transmembrane region" description="Helical" evidence="7">
    <location>
        <begin position="193"/>
        <end position="214"/>
    </location>
</feature>
<proteinExistence type="inferred from homology"/>
<dbReference type="PANTHER" id="PTHR23501:SF193">
    <property type="entry name" value="MULTIDRUG TRANSPORTER, PUTATIVE (AFU_ORTHOLOGUE AFUA_8G00940)-RELATED"/>
    <property type="match status" value="1"/>
</dbReference>
<accession>A0ABR4IF89</accession>
<dbReference type="InterPro" id="IPR036259">
    <property type="entry name" value="MFS_trans_sf"/>
</dbReference>
<dbReference type="PROSITE" id="PS50850">
    <property type="entry name" value="MFS"/>
    <property type="match status" value="1"/>
</dbReference>
<feature type="transmembrane region" description="Helical" evidence="7">
    <location>
        <begin position="80"/>
        <end position="98"/>
    </location>
</feature>
<name>A0ABR4IF89_9EURO</name>
<feature type="transmembrane region" description="Helical" evidence="7">
    <location>
        <begin position="135"/>
        <end position="154"/>
    </location>
</feature>
<evidence type="ECO:0000256" key="2">
    <source>
        <dbReference type="ARBA" id="ARBA00007520"/>
    </source>
</evidence>
<evidence type="ECO:0000259" key="8">
    <source>
        <dbReference type="PROSITE" id="PS50850"/>
    </source>
</evidence>